<reference evidence="3 4" key="1">
    <citation type="journal article" date="2016" name="Sci. Rep.">
        <title>Insights into Adaptations to a Near-Obligate Nematode Endoparasitic Lifestyle from the Finished Genome of Drechmeria coniospora.</title>
        <authorList>
            <person name="Zhang L."/>
            <person name="Zhou Z."/>
            <person name="Guo Q."/>
            <person name="Fokkens L."/>
            <person name="Miskei M."/>
            <person name="Pocsi I."/>
            <person name="Zhang W."/>
            <person name="Chen M."/>
            <person name="Wang L."/>
            <person name="Sun Y."/>
            <person name="Donzelli B.G."/>
            <person name="Gibson D.M."/>
            <person name="Nelson D.R."/>
            <person name="Luo J.G."/>
            <person name="Rep M."/>
            <person name="Liu H."/>
            <person name="Yang S."/>
            <person name="Wang J."/>
            <person name="Krasnoff S.B."/>
            <person name="Xu Y."/>
            <person name="Molnar I."/>
            <person name="Lin M."/>
        </authorList>
    </citation>
    <scope>NUCLEOTIDE SEQUENCE [LARGE SCALE GENOMIC DNA]</scope>
    <source>
        <strain evidence="3 4">ARSEF 6962</strain>
    </source>
</reference>
<keyword evidence="3" id="KW-0012">Acyltransferase</keyword>
<dbReference type="AlphaFoldDB" id="A0A151GQ47"/>
<organism evidence="3 4">
    <name type="scientific">Drechmeria coniospora</name>
    <name type="common">Nematophagous fungus</name>
    <name type="synonym">Meria coniospora</name>
    <dbReference type="NCBI Taxonomy" id="98403"/>
    <lineage>
        <taxon>Eukaryota</taxon>
        <taxon>Fungi</taxon>
        <taxon>Dikarya</taxon>
        <taxon>Ascomycota</taxon>
        <taxon>Pezizomycotina</taxon>
        <taxon>Sordariomycetes</taxon>
        <taxon>Hypocreomycetidae</taxon>
        <taxon>Hypocreales</taxon>
        <taxon>Ophiocordycipitaceae</taxon>
        <taxon>Drechmeria</taxon>
    </lineage>
</organism>
<dbReference type="InParanoid" id="A0A151GQ47"/>
<sequence length="247" mass="28070">MSPSLLQDPLPKQTMDSVVAVAKTAFQSARLKYIKIDEADEHIKAFIPDVDDDPLMQVLASPDMLRPKGKKDIDHYMEQQSKSFLGVAVCLLPEEESKHADEERRSGSDDGDENGVREGGKENKTETTTAGPTIIGTMCLGWGGQPQSMSHHRNSSIGITLATKYQNKGYGREAINWMLDWAFRHAGMHTVSIVTYSFNERGAHLYRDIGFQLEGRRRQVAWFDRKWYDELWFGMMEGEWEKLRGLV</sequence>
<evidence type="ECO:0000259" key="2">
    <source>
        <dbReference type="PROSITE" id="PS51186"/>
    </source>
</evidence>
<dbReference type="Gene3D" id="3.40.630.30">
    <property type="match status" value="1"/>
</dbReference>
<dbReference type="PANTHER" id="PTHR43415">
    <property type="entry name" value="SPERMIDINE N(1)-ACETYLTRANSFERASE"/>
    <property type="match status" value="1"/>
</dbReference>
<evidence type="ECO:0000313" key="4">
    <source>
        <dbReference type="Proteomes" id="UP000076580"/>
    </source>
</evidence>
<dbReference type="RefSeq" id="XP_040658540.1">
    <property type="nucleotide sequence ID" value="XM_040797657.1"/>
</dbReference>
<keyword evidence="4" id="KW-1185">Reference proteome</keyword>
<protein>
    <submittedName>
        <fullName evidence="3">Acyl-CoA N-acyltransferase</fullName>
    </submittedName>
</protein>
<proteinExistence type="predicted"/>
<keyword evidence="3" id="KW-0808">Transferase</keyword>
<dbReference type="EMBL" id="LAYC01000001">
    <property type="protein sequence ID" value="KYK59188.1"/>
    <property type="molecule type" value="Genomic_DNA"/>
</dbReference>
<evidence type="ECO:0000256" key="1">
    <source>
        <dbReference type="SAM" id="MobiDB-lite"/>
    </source>
</evidence>
<evidence type="ECO:0000313" key="3">
    <source>
        <dbReference type="EMBL" id="KYK59188.1"/>
    </source>
</evidence>
<dbReference type="PANTHER" id="PTHR43415:SF3">
    <property type="entry name" value="GNAT-FAMILY ACETYLTRANSFERASE"/>
    <property type="match status" value="1"/>
</dbReference>
<dbReference type="GeneID" id="63712961"/>
<feature type="region of interest" description="Disordered" evidence="1">
    <location>
        <begin position="96"/>
        <end position="131"/>
    </location>
</feature>
<dbReference type="PROSITE" id="PS51186">
    <property type="entry name" value="GNAT"/>
    <property type="match status" value="1"/>
</dbReference>
<dbReference type="InterPro" id="IPR016181">
    <property type="entry name" value="Acyl_CoA_acyltransferase"/>
</dbReference>
<feature type="domain" description="N-acetyltransferase" evidence="2">
    <location>
        <begin position="63"/>
        <end position="234"/>
    </location>
</feature>
<dbReference type="SUPFAM" id="SSF55729">
    <property type="entry name" value="Acyl-CoA N-acyltransferases (Nat)"/>
    <property type="match status" value="1"/>
</dbReference>
<dbReference type="Proteomes" id="UP000076580">
    <property type="component" value="Chromosome 01"/>
</dbReference>
<dbReference type="Pfam" id="PF13302">
    <property type="entry name" value="Acetyltransf_3"/>
    <property type="match status" value="1"/>
</dbReference>
<gene>
    <name evidence="3" type="ORF">DCS_00318</name>
</gene>
<dbReference type="GO" id="GO:0016747">
    <property type="term" value="F:acyltransferase activity, transferring groups other than amino-acyl groups"/>
    <property type="evidence" value="ECO:0007669"/>
    <property type="project" value="InterPro"/>
</dbReference>
<accession>A0A151GQ47</accession>
<comment type="caution">
    <text evidence="3">The sequence shown here is derived from an EMBL/GenBank/DDBJ whole genome shotgun (WGS) entry which is preliminary data.</text>
</comment>
<dbReference type="InterPro" id="IPR000182">
    <property type="entry name" value="GNAT_dom"/>
</dbReference>
<feature type="compositionally biased region" description="Basic and acidic residues" evidence="1">
    <location>
        <begin position="96"/>
        <end position="125"/>
    </location>
</feature>
<name>A0A151GQ47_DRECN</name>